<proteinExistence type="predicted"/>
<reference evidence="1" key="1">
    <citation type="submission" date="2020-11" db="EMBL/GenBank/DDBJ databases">
        <authorList>
            <person name="Tran Van P."/>
        </authorList>
    </citation>
    <scope>NUCLEOTIDE SEQUENCE</scope>
</reference>
<gene>
    <name evidence="1" type="ORF">CTOB1V02_LOCUS10292</name>
</gene>
<organism evidence="1">
    <name type="scientific">Cyprideis torosa</name>
    <dbReference type="NCBI Taxonomy" id="163714"/>
    <lineage>
        <taxon>Eukaryota</taxon>
        <taxon>Metazoa</taxon>
        <taxon>Ecdysozoa</taxon>
        <taxon>Arthropoda</taxon>
        <taxon>Crustacea</taxon>
        <taxon>Oligostraca</taxon>
        <taxon>Ostracoda</taxon>
        <taxon>Podocopa</taxon>
        <taxon>Podocopida</taxon>
        <taxon>Cytherocopina</taxon>
        <taxon>Cytheroidea</taxon>
        <taxon>Cytherideidae</taxon>
        <taxon>Cyprideis</taxon>
    </lineage>
</organism>
<dbReference type="AlphaFoldDB" id="A0A7R8ZS83"/>
<name>A0A7R8ZS83_9CRUS</name>
<accession>A0A7R8ZS83</accession>
<protein>
    <submittedName>
        <fullName evidence="1">Uncharacterized protein</fullName>
    </submittedName>
</protein>
<sequence>MRIGGGNSGALHGKMSAFGGPRLQEDEWRKAGIRKILRFLNETGKLEEKVQHVVGRRIEGRTDGTTLLWCGGYCDKVYCAALSARVDPYGRFRSPVDDAELQAQRIYFDGPIQNGDDVARHRQSPFYSHRNAKAATTLLGSLRFMHSGSAKTVRFKAATTLLDSLRFTHSGSATTYRFKAATTLLGSLRFTKLGVSGTQ</sequence>
<dbReference type="EMBL" id="OB664676">
    <property type="protein sequence ID" value="CAD7232457.1"/>
    <property type="molecule type" value="Genomic_DNA"/>
</dbReference>
<evidence type="ECO:0000313" key="1">
    <source>
        <dbReference type="EMBL" id="CAD7232457.1"/>
    </source>
</evidence>